<dbReference type="Proteomes" id="UP000306509">
    <property type="component" value="Unassembled WGS sequence"/>
</dbReference>
<evidence type="ECO:0008006" key="3">
    <source>
        <dbReference type="Google" id="ProtNLM"/>
    </source>
</evidence>
<organism evidence="1 2">
    <name type="scientific">Robinsoniella peoriensis</name>
    <dbReference type="NCBI Taxonomy" id="180332"/>
    <lineage>
        <taxon>Bacteria</taxon>
        <taxon>Bacillati</taxon>
        <taxon>Bacillota</taxon>
        <taxon>Clostridia</taxon>
        <taxon>Lachnospirales</taxon>
        <taxon>Lachnospiraceae</taxon>
        <taxon>Robinsoniella</taxon>
    </lineage>
</organism>
<proteinExistence type="predicted"/>
<dbReference type="Gene3D" id="3.40.50.1820">
    <property type="entry name" value="alpha/beta hydrolase"/>
    <property type="match status" value="1"/>
</dbReference>
<protein>
    <recommendedName>
        <fullName evidence="3">DUF2974 domain-containing protein</fullName>
    </recommendedName>
</protein>
<dbReference type="InterPro" id="IPR024499">
    <property type="entry name" value="Mbeg1-like"/>
</dbReference>
<sequence length="362" mass="42469">MNIKDNTISYLKEYGHLTFQEKEFNLVDSLILCQLSYFKLDTIVGGLEENKRPVFIKSLRRHPQYEHLYGDTRFEEQYRAFYVALYNSPRFRDISMNYFMDILDEEMEMQFSAVTFFMGDWIYIAYRGTDESIVGWKEDFNMAFMSPIPTQVAALRYLEKVGRLWEGKIVLGGHSKGGNVAMYAGIECQEEIQSRIFKIDCFDGPGFRDDVYKKAEYLAISERIQKIVPEKSFVGMMFQNKIDYKVVKSTGTGALQHDPYTWVIKNGDFDYAEEIYKTSLYKDEAFNQWICAIPSDQRQEFVNSLFEIIKSTEAATLIELTEEWYKSTLAMLSTFKHLDKDTKRSIRKIIFLLFKNGRISKK</sequence>
<dbReference type="AlphaFoldDB" id="A0A4U8Q470"/>
<evidence type="ECO:0000313" key="1">
    <source>
        <dbReference type="EMBL" id="TLC99023.1"/>
    </source>
</evidence>
<dbReference type="Pfam" id="PF11187">
    <property type="entry name" value="Mbeg1-like"/>
    <property type="match status" value="1"/>
</dbReference>
<dbReference type="SUPFAM" id="SSF53474">
    <property type="entry name" value="alpha/beta-Hydrolases"/>
    <property type="match status" value="1"/>
</dbReference>
<comment type="caution">
    <text evidence="1">The sequence shown here is derived from an EMBL/GenBank/DDBJ whole genome shotgun (WGS) entry which is preliminary data.</text>
</comment>
<dbReference type="STRING" id="180332.GCA_000797495_05744"/>
<dbReference type="RefSeq" id="WP_138003569.1">
    <property type="nucleotide sequence ID" value="NZ_CAUSDN010000043.1"/>
</dbReference>
<accession>A0A4U8Q470</accession>
<reference evidence="1 2" key="1">
    <citation type="journal article" date="2019" name="Anaerobe">
        <title>Detection of Robinsoniella peoriensis in multiple bone samples of a trauma patient.</title>
        <authorList>
            <person name="Schrottner P."/>
            <person name="Hartwich K."/>
            <person name="Bunk B."/>
            <person name="Schober I."/>
            <person name="Helbig S."/>
            <person name="Rudolph W.W."/>
            <person name="Gunzer F."/>
        </authorList>
    </citation>
    <scope>NUCLEOTIDE SEQUENCE [LARGE SCALE GENOMIC DNA]</scope>
    <source>
        <strain evidence="1 2">DSM 106044</strain>
    </source>
</reference>
<keyword evidence="2" id="KW-1185">Reference proteome</keyword>
<gene>
    <name evidence="1" type="ORF">DSM106044_04169</name>
</gene>
<name>A0A4U8Q470_9FIRM</name>
<dbReference type="EMBL" id="QGQD01000078">
    <property type="protein sequence ID" value="TLC99023.1"/>
    <property type="molecule type" value="Genomic_DNA"/>
</dbReference>
<dbReference type="InterPro" id="IPR029058">
    <property type="entry name" value="AB_hydrolase_fold"/>
</dbReference>
<evidence type="ECO:0000313" key="2">
    <source>
        <dbReference type="Proteomes" id="UP000306509"/>
    </source>
</evidence>